<evidence type="ECO:0000256" key="1">
    <source>
        <dbReference type="ARBA" id="ARBA00004141"/>
    </source>
</evidence>
<reference evidence="7 8" key="1">
    <citation type="submission" date="2012-06" db="EMBL/GenBank/DDBJ databases">
        <title>The complete genome of Aequorivita sublithincola DSM 14238.</title>
        <authorList>
            <consortium name="US DOE Joint Genome Institute (JGI-PGF)"/>
            <person name="Lucas S."/>
            <person name="Copeland A."/>
            <person name="Lapidus A."/>
            <person name="Goodwin L."/>
            <person name="Pitluck S."/>
            <person name="Peters L."/>
            <person name="Munk A.C.C."/>
            <person name="Kyrpides N."/>
            <person name="Mavromatis K."/>
            <person name="Pagani I."/>
            <person name="Ivanova N."/>
            <person name="Ovchinnikova G."/>
            <person name="Zeytun A."/>
            <person name="Detter J.C."/>
            <person name="Han C."/>
            <person name="Land M."/>
            <person name="Hauser L."/>
            <person name="Markowitz V."/>
            <person name="Cheng J.-F."/>
            <person name="Hugenholtz P."/>
            <person name="Woyke T."/>
            <person name="Wu D."/>
            <person name="Tindall B."/>
            <person name="Faehnrich R."/>
            <person name="Brambilla E."/>
            <person name="Klenk H.-P."/>
            <person name="Eisen J.A."/>
        </authorList>
    </citation>
    <scope>NUCLEOTIDE SEQUENCE [LARGE SCALE GENOMIC DNA]</scope>
    <source>
        <strain evidence="8">DSM 14238 / LMG 21431 / ACAM 643 / 9-3</strain>
    </source>
</reference>
<dbReference type="Proteomes" id="UP000006049">
    <property type="component" value="Chromosome"/>
</dbReference>
<dbReference type="Pfam" id="PF04893">
    <property type="entry name" value="Yip1"/>
    <property type="match status" value="1"/>
</dbReference>
<keyword evidence="4 5" id="KW-0472">Membrane</keyword>
<evidence type="ECO:0000259" key="6">
    <source>
        <dbReference type="Pfam" id="PF04893"/>
    </source>
</evidence>
<evidence type="ECO:0000256" key="3">
    <source>
        <dbReference type="ARBA" id="ARBA00022989"/>
    </source>
</evidence>
<dbReference type="HOGENOM" id="CLU_2353596_0_0_10"/>
<feature type="domain" description="Yip1" evidence="6">
    <location>
        <begin position="7"/>
        <end position="93"/>
    </location>
</feature>
<dbReference type="RefSeq" id="WP_014783295.1">
    <property type="nucleotide sequence ID" value="NC_018013.1"/>
</dbReference>
<protein>
    <recommendedName>
        <fullName evidence="6">Yip1 domain-containing protein</fullName>
    </recommendedName>
</protein>
<evidence type="ECO:0000313" key="8">
    <source>
        <dbReference type="Proteomes" id="UP000006049"/>
    </source>
</evidence>
<comment type="subcellular location">
    <subcellularLocation>
        <location evidence="1">Membrane</location>
        <topology evidence="1">Multi-pass membrane protein</topology>
    </subcellularLocation>
</comment>
<evidence type="ECO:0000313" key="7">
    <source>
        <dbReference type="EMBL" id="AFL82046.1"/>
    </source>
</evidence>
<gene>
    <name evidence="7" type="ordered locus">Aeqsu_2591</name>
</gene>
<keyword evidence="3 5" id="KW-1133">Transmembrane helix</keyword>
<dbReference type="EMBL" id="CP003280">
    <property type="protein sequence ID" value="AFL82046.1"/>
    <property type="molecule type" value="Genomic_DNA"/>
</dbReference>
<accession>I3YYH8</accession>
<evidence type="ECO:0000256" key="4">
    <source>
        <dbReference type="ARBA" id="ARBA00023136"/>
    </source>
</evidence>
<dbReference type="GO" id="GO:0016020">
    <property type="term" value="C:membrane"/>
    <property type="evidence" value="ECO:0007669"/>
    <property type="project" value="UniProtKB-SubCell"/>
</dbReference>
<organism evidence="7 8">
    <name type="scientific">Aequorivita sublithincola (strain DSM 14238 / LMG 21431 / ACAM 643 / 9-3)</name>
    <dbReference type="NCBI Taxonomy" id="746697"/>
    <lineage>
        <taxon>Bacteria</taxon>
        <taxon>Pseudomonadati</taxon>
        <taxon>Bacteroidota</taxon>
        <taxon>Flavobacteriia</taxon>
        <taxon>Flavobacteriales</taxon>
        <taxon>Flavobacteriaceae</taxon>
        <taxon>Aequorivita</taxon>
    </lineage>
</organism>
<proteinExistence type="predicted"/>
<feature type="transmembrane region" description="Helical" evidence="5">
    <location>
        <begin position="39"/>
        <end position="63"/>
    </location>
</feature>
<evidence type="ECO:0000256" key="5">
    <source>
        <dbReference type="SAM" id="Phobius"/>
    </source>
</evidence>
<evidence type="ECO:0000256" key="2">
    <source>
        <dbReference type="ARBA" id="ARBA00022692"/>
    </source>
</evidence>
<dbReference type="AlphaFoldDB" id="I3YYH8"/>
<keyword evidence="2 5" id="KW-0812">Transmembrane</keyword>
<keyword evidence="8" id="KW-1185">Reference proteome</keyword>
<feature type="transmembrane region" description="Helical" evidence="5">
    <location>
        <begin position="75"/>
        <end position="95"/>
    </location>
</feature>
<dbReference type="InterPro" id="IPR006977">
    <property type="entry name" value="Yip1_dom"/>
</dbReference>
<dbReference type="KEGG" id="asl:Aeqsu_2591"/>
<feature type="transmembrane region" description="Helical" evidence="5">
    <location>
        <begin position="7"/>
        <end position="27"/>
    </location>
</feature>
<name>I3YYH8_AEQSU</name>
<sequence>MKSYKKWAFRILIFVVLLNILVFYLITDFTGNMSDEGPSITLLTILGFVVNLFFIGGIVLTILSIVKKEEKDYEFILSVAGYSLLILIPIALFFIP</sequence>